<dbReference type="InterPro" id="IPR023213">
    <property type="entry name" value="CAT-like_dom_sf"/>
</dbReference>
<organism evidence="3 4">
    <name type="scientific">Panicum virgatum</name>
    <name type="common">Blackwell switchgrass</name>
    <dbReference type="NCBI Taxonomy" id="38727"/>
    <lineage>
        <taxon>Eukaryota</taxon>
        <taxon>Viridiplantae</taxon>
        <taxon>Streptophyta</taxon>
        <taxon>Embryophyta</taxon>
        <taxon>Tracheophyta</taxon>
        <taxon>Spermatophyta</taxon>
        <taxon>Magnoliopsida</taxon>
        <taxon>Liliopsida</taxon>
        <taxon>Poales</taxon>
        <taxon>Poaceae</taxon>
        <taxon>PACMAD clade</taxon>
        <taxon>Panicoideae</taxon>
        <taxon>Panicodae</taxon>
        <taxon>Paniceae</taxon>
        <taxon>Panicinae</taxon>
        <taxon>Panicum</taxon>
        <taxon>Panicum sect. Hiantes</taxon>
    </lineage>
</organism>
<dbReference type="PANTHER" id="PTHR31147:SF66">
    <property type="entry name" value="OS05G0315700 PROTEIN"/>
    <property type="match status" value="1"/>
</dbReference>
<evidence type="ECO:0000256" key="2">
    <source>
        <dbReference type="ARBA" id="ARBA00022679"/>
    </source>
</evidence>
<gene>
    <name evidence="3" type="ORF">PVAP13_8KG255500</name>
</gene>
<comment type="similarity">
    <text evidence="1">Belongs to the plant acyltransferase family.</text>
</comment>
<dbReference type="GO" id="GO:0016747">
    <property type="term" value="F:acyltransferase activity, transferring groups other than amino-acyl groups"/>
    <property type="evidence" value="ECO:0007669"/>
    <property type="project" value="UniProtKB-ARBA"/>
</dbReference>
<keyword evidence="4" id="KW-1185">Reference proteome</keyword>
<evidence type="ECO:0000313" key="3">
    <source>
        <dbReference type="EMBL" id="KAG2562299.1"/>
    </source>
</evidence>
<evidence type="ECO:0000256" key="1">
    <source>
        <dbReference type="ARBA" id="ARBA00009861"/>
    </source>
</evidence>
<name>A0A8T0PNY8_PANVG</name>
<dbReference type="EMBL" id="CM029051">
    <property type="protein sequence ID" value="KAG2562299.1"/>
    <property type="molecule type" value="Genomic_DNA"/>
</dbReference>
<evidence type="ECO:0000313" key="4">
    <source>
        <dbReference type="Proteomes" id="UP000823388"/>
    </source>
</evidence>
<comment type="caution">
    <text evidence="3">The sequence shown here is derived from an EMBL/GenBank/DDBJ whole genome shotgun (WGS) entry which is preliminary data.</text>
</comment>
<dbReference type="InterPro" id="IPR050898">
    <property type="entry name" value="Plant_acyltransferase"/>
</dbReference>
<keyword evidence="2" id="KW-0808">Transferase</keyword>
<dbReference type="OrthoDB" id="676287at2759"/>
<protein>
    <recommendedName>
        <fullName evidence="5">Benzyl alcohol O-benzoyltransferase</fullName>
    </recommendedName>
</protein>
<accession>A0A8T0PNY8</accession>
<dbReference type="PANTHER" id="PTHR31147">
    <property type="entry name" value="ACYL TRANSFERASE 4"/>
    <property type="match status" value="1"/>
</dbReference>
<dbReference type="Gene3D" id="3.30.559.10">
    <property type="entry name" value="Chloramphenicol acetyltransferase-like domain"/>
    <property type="match status" value="2"/>
</dbReference>
<proteinExistence type="inferred from homology"/>
<dbReference type="Pfam" id="PF02458">
    <property type="entry name" value="Transferase"/>
    <property type="match status" value="1"/>
</dbReference>
<evidence type="ECO:0008006" key="5">
    <source>
        <dbReference type="Google" id="ProtNLM"/>
    </source>
</evidence>
<reference evidence="3" key="1">
    <citation type="submission" date="2020-05" db="EMBL/GenBank/DDBJ databases">
        <title>WGS assembly of Panicum virgatum.</title>
        <authorList>
            <person name="Lovell J.T."/>
            <person name="Jenkins J."/>
            <person name="Shu S."/>
            <person name="Juenger T.E."/>
            <person name="Schmutz J."/>
        </authorList>
    </citation>
    <scope>NUCLEOTIDE SEQUENCE</scope>
    <source>
        <strain evidence="3">AP13</strain>
    </source>
</reference>
<dbReference type="Proteomes" id="UP000823388">
    <property type="component" value="Chromosome 8K"/>
</dbReference>
<dbReference type="AlphaFoldDB" id="A0A8T0PNY8"/>
<sequence>MASSSAAPKFTVRRRPEVLVAPAAPTPRELKRLSDFDDQVGLRFQIPIIHFYRRNEYMGSKDPVQVIREALAKALVPYYPFAGRLREHDGCKLAVDCTGEGVLFIEADADVGLEHFGDPILPPFPCLEELIFDVPGSSAIINAPLMLFQVTRLTCGGFILALRLNHTMADAQGLTQFLGAVAELARGAQAPSVLPVWKRELLEGRNHQHPELVHNKSDELVHNKSDEVPGSDTDTKASSNMLPLDNCQLRSFSFGPREIAAIRAQLPPHLQKRATKFDTIAGWLWKFRTVALAPHPDEVMELTVLVDARGRSTAAAGIPTGYYGNAFALPAAISTAGELCRNPLSYAVELVKKAKNQVDMEFMRSAADLFVLRRGQSAPITAGMYYLTDETKARFDDLDFGWGKPVYGGPAEAVGVPSLPWLASFLLASKNANGEDGIVIPICLPGPAMDRLVEEMTKLVRLSADVTLLHQPNVFPVKRSAL</sequence>